<feature type="compositionally biased region" description="Basic and acidic residues" evidence="4">
    <location>
        <begin position="10"/>
        <end position="26"/>
    </location>
</feature>
<gene>
    <name evidence="5" type="ORF">G9C98_005620</name>
</gene>
<feature type="repeat" description="ANK" evidence="3">
    <location>
        <begin position="186"/>
        <end position="218"/>
    </location>
</feature>
<dbReference type="EMBL" id="JAAOIC020000047">
    <property type="protein sequence ID" value="KAG8037410.1"/>
    <property type="molecule type" value="Genomic_DNA"/>
</dbReference>
<proteinExistence type="predicted"/>
<dbReference type="GO" id="GO:0051059">
    <property type="term" value="F:NF-kappaB binding"/>
    <property type="evidence" value="ECO:0007669"/>
    <property type="project" value="TreeGrafter"/>
</dbReference>
<evidence type="ECO:0000256" key="1">
    <source>
        <dbReference type="ARBA" id="ARBA00022737"/>
    </source>
</evidence>
<reference evidence="5" key="1">
    <citation type="submission" date="2020-03" db="EMBL/GenBank/DDBJ databases">
        <authorList>
            <person name="Chebbi M.A."/>
            <person name="Drezen J.M."/>
        </authorList>
    </citation>
    <scope>NUCLEOTIDE SEQUENCE</scope>
    <source>
        <tissue evidence="5">Whole body</tissue>
    </source>
</reference>
<feature type="region of interest" description="Disordered" evidence="4">
    <location>
        <begin position="1"/>
        <end position="30"/>
    </location>
</feature>
<accession>A0A8J5UUK9</accession>
<dbReference type="Proteomes" id="UP000729913">
    <property type="component" value="Unassembled WGS sequence"/>
</dbReference>
<evidence type="ECO:0000313" key="6">
    <source>
        <dbReference type="Proteomes" id="UP000729913"/>
    </source>
</evidence>
<keyword evidence="2 3" id="KW-0040">ANK repeat</keyword>
<feature type="region of interest" description="Disordered" evidence="4">
    <location>
        <begin position="365"/>
        <end position="387"/>
    </location>
</feature>
<protein>
    <recommendedName>
        <fullName evidence="7">NF-kappa-B inhibitor cactus</fullName>
    </recommendedName>
</protein>
<dbReference type="GO" id="GO:0005829">
    <property type="term" value="C:cytosol"/>
    <property type="evidence" value="ECO:0007669"/>
    <property type="project" value="TreeGrafter"/>
</dbReference>
<evidence type="ECO:0000256" key="2">
    <source>
        <dbReference type="ARBA" id="ARBA00023043"/>
    </source>
</evidence>
<evidence type="ECO:0000256" key="4">
    <source>
        <dbReference type="SAM" id="MobiDB-lite"/>
    </source>
</evidence>
<keyword evidence="6" id="KW-1185">Reference proteome</keyword>
<dbReference type="PROSITE" id="PS50297">
    <property type="entry name" value="ANK_REP_REGION"/>
    <property type="match status" value="2"/>
</dbReference>
<comment type="caution">
    <text evidence="5">The sequence shown here is derived from an EMBL/GenBank/DDBJ whole genome shotgun (WGS) entry which is preliminary data.</text>
</comment>
<reference evidence="5" key="2">
    <citation type="submission" date="2021-04" db="EMBL/GenBank/DDBJ databases">
        <title>Genome-wide patterns of bracovirus chromosomal integration into multiple host tissues during parasitism.</title>
        <authorList>
            <person name="Chebbi M.A.C."/>
        </authorList>
    </citation>
    <scope>NUCLEOTIDE SEQUENCE</scope>
    <source>
        <tissue evidence="5">Whole body</tissue>
    </source>
</reference>
<feature type="repeat" description="ANK" evidence="3">
    <location>
        <begin position="270"/>
        <end position="302"/>
    </location>
</feature>
<dbReference type="PROSITE" id="PS50088">
    <property type="entry name" value="ANK_REPEAT"/>
    <property type="match status" value="2"/>
</dbReference>
<organism evidence="5 6">
    <name type="scientific">Cotesia typhae</name>
    <dbReference type="NCBI Taxonomy" id="2053667"/>
    <lineage>
        <taxon>Eukaryota</taxon>
        <taxon>Metazoa</taxon>
        <taxon>Ecdysozoa</taxon>
        <taxon>Arthropoda</taxon>
        <taxon>Hexapoda</taxon>
        <taxon>Insecta</taxon>
        <taxon>Pterygota</taxon>
        <taxon>Neoptera</taxon>
        <taxon>Endopterygota</taxon>
        <taxon>Hymenoptera</taxon>
        <taxon>Apocrita</taxon>
        <taxon>Ichneumonoidea</taxon>
        <taxon>Braconidae</taxon>
        <taxon>Microgastrinae</taxon>
        <taxon>Cotesia</taxon>
    </lineage>
</organism>
<dbReference type="PANTHER" id="PTHR46680">
    <property type="entry name" value="NF-KAPPA-B INHIBITOR ALPHA"/>
    <property type="match status" value="1"/>
</dbReference>
<dbReference type="AlphaFoldDB" id="A0A8J5UUK9"/>
<evidence type="ECO:0008006" key="7">
    <source>
        <dbReference type="Google" id="ProtNLM"/>
    </source>
</evidence>
<evidence type="ECO:0000313" key="5">
    <source>
        <dbReference type="EMBL" id="KAG8037410.1"/>
    </source>
</evidence>
<dbReference type="OrthoDB" id="20727at2759"/>
<name>A0A8J5UUK9_9HYME</name>
<feature type="compositionally biased region" description="Acidic residues" evidence="4">
    <location>
        <begin position="370"/>
        <end position="385"/>
    </location>
</feature>
<dbReference type="PANTHER" id="PTHR46680:SF3">
    <property type="entry name" value="NF-KAPPA-B INHIBITOR CACTUS"/>
    <property type="match status" value="1"/>
</dbReference>
<dbReference type="GO" id="GO:0071356">
    <property type="term" value="P:cellular response to tumor necrosis factor"/>
    <property type="evidence" value="ECO:0007669"/>
    <property type="project" value="TreeGrafter"/>
</dbReference>
<feature type="region of interest" description="Disordered" evidence="4">
    <location>
        <begin position="107"/>
        <end position="128"/>
    </location>
</feature>
<dbReference type="SMART" id="SM00248">
    <property type="entry name" value="ANK"/>
    <property type="match status" value="6"/>
</dbReference>
<evidence type="ECO:0000256" key="3">
    <source>
        <dbReference type="PROSITE-ProRule" id="PRU00023"/>
    </source>
</evidence>
<dbReference type="InterPro" id="IPR051070">
    <property type="entry name" value="NF-kappa-B_inhibitor"/>
</dbReference>
<dbReference type="Pfam" id="PF12796">
    <property type="entry name" value="Ank_2"/>
    <property type="match status" value="2"/>
</dbReference>
<dbReference type="InterPro" id="IPR002110">
    <property type="entry name" value="Ankyrin_rpt"/>
</dbReference>
<sequence length="401" mass="44759">MWKQQSEAKQSTDKHVTDIEKKRADQDSGTIDSGFISSANLILSSTDFSSENLSFYIDEGQEAVDAPFLKSETAVKDPTAVDSGLDLSICESLSMNLQQVSLNPLQGKNQAQSEPALQPISDKEDENVKEKSLPLEMEKWKIFYGQNSDGDTQLHVAIIFGCFEEAAWKLIEMVPHPCLLDIQNVYRQSPLHLSVLTNQMRITRRLILGGANPSIQDSEGNTPLHLACSIGDLSSAYALTEPLSNFERSYLGPHCRIPALPQDLEQRNFKGQMCIHIAAKKDQVDIMRLLLRLGANLEAREGLGGKTALHIAIESNCMSVLNFILEECRPCFDTRNYAGITAYQLAACINKQLANRLVQFGADPKYKDESDSDLSDESEDDEEIYVTEFPRHRHQDYGLTV</sequence>
<keyword evidence="1" id="KW-0677">Repeat</keyword>